<keyword evidence="3" id="KW-1185">Reference proteome</keyword>
<organism evidence="2 3">
    <name type="scientific">Zea mays</name>
    <name type="common">Maize</name>
    <dbReference type="NCBI Taxonomy" id="4577"/>
    <lineage>
        <taxon>Eukaryota</taxon>
        <taxon>Viridiplantae</taxon>
        <taxon>Streptophyta</taxon>
        <taxon>Embryophyta</taxon>
        <taxon>Tracheophyta</taxon>
        <taxon>Spermatophyta</taxon>
        <taxon>Magnoliopsida</taxon>
        <taxon>Liliopsida</taxon>
        <taxon>Poales</taxon>
        <taxon>Poaceae</taxon>
        <taxon>PACMAD clade</taxon>
        <taxon>Panicoideae</taxon>
        <taxon>Andropogonodae</taxon>
        <taxon>Andropogoneae</taxon>
        <taxon>Tripsacinae</taxon>
        <taxon>Zea</taxon>
    </lineage>
</organism>
<evidence type="ECO:0000313" key="3">
    <source>
        <dbReference type="Proteomes" id="UP000007305"/>
    </source>
</evidence>
<accession>A0A804PPZ0</accession>
<dbReference type="AlphaFoldDB" id="A0A804PPZ0"/>
<protein>
    <submittedName>
        <fullName evidence="2">Uncharacterized protein</fullName>
    </submittedName>
</protein>
<reference evidence="2" key="2">
    <citation type="submission" date="2019-07" db="EMBL/GenBank/DDBJ databases">
        <authorList>
            <person name="Seetharam A."/>
            <person name="Woodhouse M."/>
            <person name="Cannon E."/>
        </authorList>
    </citation>
    <scope>NUCLEOTIDE SEQUENCE [LARGE SCALE GENOMIC DNA]</scope>
    <source>
        <strain evidence="2">cv. B73</strain>
    </source>
</reference>
<feature type="region of interest" description="Disordered" evidence="1">
    <location>
        <begin position="18"/>
        <end position="48"/>
    </location>
</feature>
<reference evidence="3" key="1">
    <citation type="journal article" date="2009" name="Science">
        <title>The B73 maize genome: complexity, diversity, and dynamics.</title>
        <authorList>
            <person name="Schnable P.S."/>
            <person name="Ware D."/>
            <person name="Fulton R.S."/>
            <person name="Stein J.C."/>
            <person name="Wei F."/>
            <person name="Pasternak S."/>
            <person name="Liang C."/>
            <person name="Zhang J."/>
            <person name="Fulton L."/>
            <person name="Graves T.A."/>
            <person name="Minx P."/>
            <person name="Reily A.D."/>
            <person name="Courtney L."/>
            <person name="Kruchowski S.S."/>
            <person name="Tomlinson C."/>
            <person name="Strong C."/>
            <person name="Delehaunty K."/>
            <person name="Fronick C."/>
            <person name="Courtney B."/>
            <person name="Rock S.M."/>
            <person name="Belter E."/>
            <person name="Du F."/>
            <person name="Kim K."/>
            <person name="Abbott R.M."/>
            <person name="Cotton M."/>
            <person name="Levy A."/>
            <person name="Marchetto P."/>
            <person name="Ochoa K."/>
            <person name="Jackson S.M."/>
            <person name="Gillam B."/>
            <person name="Chen W."/>
            <person name="Yan L."/>
            <person name="Higginbotham J."/>
            <person name="Cardenas M."/>
            <person name="Waligorski J."/>
            <person name="Applebaum E."/>
            <person name="Phelps L."/>
            <person name="Falcone J."/>
            <person name="Kanchi K."/>
            <person name="Thane T."/>
            <person name="Scimone A."/>
            <person name="Thane N."/>
            <person name="Henke J."/>
            <person name="Wang T."/>
            <person name="Ruppert J."/>
            <person name="Shah N."/>
            <person name="Rotter K."/>
            <person name="Hodges J."/>
            <person name="Ingenthron E."/>
            <person name="Cordes M."/>
            <person name="Kohlberg S."/>
            <person name="Sgro J."/>
            <person name="Delgado B."/>
            <person name="Mead K."/>
            <person name="Chinwalla A."/>
            <person name="Leonard S."/>
            <person name="Crouse K."/>
            <person name="Collura K."/>
            <person name="Kudrna D."/>
            <person name="Currie J."/>
            <person name="He R."/>
            <person name="Angelova A."/>
            <person name="Rajasekar S."/>
            <person name="Mueller T."/>
            <person name="Lomeli R."/>
            <person name="Scara G."/>
            <person name="Ko A."/>
            <person name="Delaney K."/>
            <person name="Wissotski M."/>
            <person name="Lopez G."/>
            <person name="Campos D."/>
            <person name="Braidotti M."/>
            <person name="Ashley E."/>
            <person name="Golser W."/>
            <person name="Kim H."/>
            <person name="Lee S."/>
            <person name="Lin J."/>
            <person name="Dujmic Z."/>
            <person name="Kim W."/>
            <person name="Talag J."/>
            <person name="Zuccolo A."/>
            <person name="Fan C."/>
            <person name="Sebastian A."/>
            <person name="Kramer M."/>
            <person name="Spiegel L."/>
            <person name="Nascimento L."/>
            <person name="Zutavern T."/>
            <person name="Miller B."/>
            <person name="Ambroise C."/>
            <person name="Muller S."/>
            <person name="Spooner W."/>
            <person name="Narechania A."/>
            <person name="Ren L."/>
            <person name="Wei S."/>
            <person name="Kumari S."/>
            <person name="Faga B."/>
            <person name="Levy M.J."/>
            <person name="McMahan L."/>
            <person name="Van Buren P."/>
            <person name="Vaughn M.W."/>
            <person name="Ying K."/>
            <person name="Yeh C.-T."/>
            <person name="Emrich S.J."/>
            <person name="Jia Y."/>
            <person name="Kalyanaraman A."/>
            <person name="Hsia A.-P."/>
            <person name="Barbazuk W.B."/>
            <person name="Baucom R.S."/>
            <person name="Brutnell T.P."/>
            <person name="Carpita N.C."/>
            <person name="Chaparro C."/>
            <person name="Chia J.-M."/>
            <person name="Deragon J.-M."/>
            <person name="Estill J.C."/>
            <person name="Fu Y."/>
            <person name="Jeddeloh J.A."/>
            <person name="Han Y."/>
            <person name="Lee H."/>
            <person name="Li P."/>
            <person name="Lisch D.R."/>
            <person name="Liu S."/>
            <person name="Liu Z."/>
            <person name="Nagel D.H."/>
            <person name="McCann M.C."/>
            <person name="SanMiguel P."/>
            <person name="Myers A.M."/>
            <person name="Nettleton D."/>
            <person name="Nguyen J."/>
            <person name="Penning B.W."/>
            <person name="Ponnala L."/>
            <person name="Schneider K.L."/>
            <person name="Schwartz D.C."/>
            <person name="Sharma A."/>
            <person name="Soderlund C."/>
            <person name="Springer N.M."/>
            <person name="Sun Q."/>
            <person name="Wang H."/>
            <person name="Waterman M."/>
            <person name="Westerman R."/>
            <person name="Wolfgruber T.K."/>
            <person name="Yang L."/>
            <person name="Yu Y."/>
            <person name="Zhang L."/>
            <person name="Zhou S."/>
            <person name="Zhu Q."/>
            <person name="Bennetzen J.L."/>
            <person name="Dawe R.K."/>
            <person name="Jiang J."/>
            <person name="Jiang N."/>
            <person name="Presting G.G."/>
            <person name="Wessler S.R."/>
            <person name="Aluru S."/>
            <person name="Martienssen R.A."/>
            <person name="Clifton S.W."/>
            <person name="McCombie W.R."/>
            <person name="Wing R.A."/>
            <person name="Wilson R.K."/>
        </authorList>
    </citation>
    <scope>NUCLEOTIDE SEQUENCE [LARGE SCALE GENOMIC DNA]</scope>
    <source>
        <strain evidence="3">cv. B73</strain>
    </source>
</reference>
<proteinExistence type="predicted"/>
<evidence type="ECO:0000256" key="1">
    <source>
        <dbReference type="SAM" id="MobiDB-lite"/>
    </source>
</evidence>
<reference evidence="2" key="3">
    <citation type="submission" date="2021-05" db="UniProtKB">
        <authorList>
            <consortium name="EnsemblPlants"/>
        </authorList>
    </citation>
    <scope>IDENTIFICATION</scope>
    <source>
        <strain evidence="2">cv. B73</strain>
    </source>
</reference>
<name>A0A804PPZ0_MAIZE</name>
<sequence>MAPRRPATSLAFQEHSEAVKPLSRNAPGDPAGPLVGSARGRGVRVERDHHSRQVVAGAPPHRLVDHLPAAQPQVVVVLEPPPREVHGVLAREEVPDAVAADYQELVVLGQRDHLQLWFGAQGPSWLAHLFHAIQMPITERSGHCQLTVQVTVVNVAAK</sequence>
<dbReference type="Gramene" id="Zm00001eb258020_T001">
    <property type="protein sequence ID" value="Zm00001eb258020_P001"/>
    <property type="gene ID" value="Zm00001eb258020"/>
</dbReference>
<evidence type="ECO:0000313" key="2">
    <source>
        <dbReference type="EnsemblPlants" id="Zm00001eb258020_P001"/>
    </source>
</evidence>
<dbReference type="Proteomes" id="UP000007305">
    <property type="component" value="Chromosome 5"/>
</dbReference>
<dbReference type="EnsemblPlants" id="Zm00001eb258020_T001">
    <property type="protein sequence ID" value="Zm00001eb258020_P001"/>
    <property type="gene ID" value="Zm00001eb258020"/>
</dbReference>
<dbReference type="InParanoid" id="A0A804PPZ0"/>